<name>A0A4Y2BLJ7_ARAVE</name>
<organism evidence="1 2">
    <name type="scientific">Araneus ventricosus</name>
    <name type="common">Orbweaver spider</name>
    <name type="synonym">Epeira ventricosa</name>
    <dbReference type="NCBI Taxonomy" id="182803"/>
    <lineage>
        <taxon>Eukaryota</taxon>
        <taxon>Metazoa</taxon>
        <taxon>Ecdysozoa</taxon>
        <taxon>Arthropoda</taxon>
        <taxon>Chelicerata</taxon>
        <taxon>Arachnida</taxon>
        <taxon>Araneae</taxon>
        <taxon>Araneomorphae</taxon>
        <taxon>Entelegynae</taxon>
        <taxon>Araneoidea</taxon>
        <taxon>Araneidae</taxon>
        <taxon>Araneus</taxon>
    </lineage>
</organism>
<sequence length="75" mass="8063">MDLVILNHGQMTRTTPELAPSGLTPFLVGSLVWDSLGALGQLLVHEPRQWMSVPIPESLRSSGNCCHVVNALTVA</sequence>
<accession>A0A4Y2BLJ7</accession>
<evidence type="ECO:0000313" key="2">
    <source>
        <dbReference type="Proteomes" id="UP000499080"/>
    </source>
</evidence>
<dbReference type="Proteomes" id="UP000499080">
    <property type="component" value="Unassembled WGS sequence"/>
</dbReference>
<protein>
    <submittedName>
        <fullName evidence="1">Uncharacterized protein</fullName>
    </submittedName>
</protein>
<comment type="caution">
    <text evidence="1">The sequence shown here is derived from an EMBL/GenBank/DDBJ whole genome shotgun (WGS) entry which is preliminary data.</text>
</comment>
<evidence type="ECO:0000313" key="1">
    <source>
        <dbReference type="EMBL" id="GBL92577.1"/>
    </source>
</evidence>
<dbReference type="EMBL" id="BGPR01083723">
    <property type="protein sequence ID" value="GBL92577.1"/>
    <property type="molecule type" value="Genomic_DNA"/>
</dbReference>
<keyword evidence="2" id="KW-1185">Reference proteome</keyword>
<proteinExistence type="predicted"/>
<reference evidence="1 2" key="1">
    <citation type="journal article" date="2019" name="Sci. Rep.">
        <title>Orb-weaving spider Araneus ventricosus genome elucidates the spidroin gene catalogue.</title>
        <authorList>
            <person name="Kono N."/>
            <person name="Nakamura H."/>
            <person name="Ohtoshi R."/>
            <person name="Moran D.A.P."/>
            <person name="Shinohara A."/>
            <person name="Yoshida Y."/>
            <person name="Fujiwara M."/>
            <person name="Mori M."/>
            <person name="Tomita M."/>
            <person name="Arakawa K."/>
        </authorList>
    </citation>
    <scope>NUCLEOTIDE SEQUENCE [LARGE SCALE GENOMIC DNA]</scope>
</reference>
<gene>
    <name evidence="1" type="ORF">AVEN_229079_1</name>
</gene>
<dbReference type="AlphaFoldDB" id="A0A4Y2BLJ7"/>